<evidence type="ECO:0000256" key="2">
    <source>
        <dbReference type="ARBA" id="ARBA00011245"/>
    </source>
</evidence>
<dbReference type="InterPro" id="IPR033379">
    <property type="entry name" value="Acid_Pase_AS"/>
</dbReference>
<evidence type="ECO:0000256" key="3">
    <source>
        <dbReference type="ARBA" id="ARBA00022525"/>
    </source>
</evidence>
<accession>A0AAD5UU15</accession>
<keyword evidence="6" id="KW-0325">Glycoprotein</keyword>
<organism evidence="18 19">
    <name type="scientific">Meripilus lineatus</name>
    <dbReference type="NCBI Taxonomy" id="2056292"/>
    <lineage>
        <taxon>Eukaryota</taxon>
        <taxon>Fungi</taxon>
        <taxon>Dikarya</taxon>
        <taxon>Basidiomycota</taxon>
        <taxon>Agaricomycotina</taxon>
        <taxon>Agaricomycetes</taxon>
        <taxon>Polyporales</taxon>
        <taxon>Meripilaceae</taxon>
        <taxon>Meripilus</taxon>
    </lineage>
</organism>
<evidence type="ECO:0000256" key="15">
    <source>
        <dbReference type="ARBA" id="ARBA00044262"/>
    </source>
</evidence>
<comment type="caution">
    <text evidence="18">The sequence shown here is derived from an EMBL/GenBank/DDBJ whole genome shotgun (WGS) entry which is preliminary data.</text>
</comment>
<proteinExistence type="predicted"/>
<feature type="transmembrane region" description="Helical" evidence="17">
    <location>
        <begin position="40"/>
        <end position="60"/>
    </location>
</feature>
<dbReference type="SUPFAM" id="SSF53254">
    <property type="entry name" value="Phosphoglycerate mutase-like"/>
    <property type="match status" value="1"/>
</dbReference>
<protein>
    <recommendedName>
        <fullName evidence="14">Phytase A</fullName>
    </recommendedName>
    <alternativeName>
        <fullName evidence="15">Histidine acid phosphatase phyA</fullName>
    </alternativeName>
    <alternativeName>
        <fullName evidence="8">Myo-inositol hexakisphosphate phosphohydrolase A</fullName>
    </alternativeName>
    <alternativeName>
        <fullName evidence="7">Myo-inositol-hexaphosphate 3-phosphohydrolase A</fullName>
    </alternativeName>
</protein>
<dbReference type="GO" id="GO:0005576">
    <property type="term" value="C:extracellular region"/>
    <property type="evidence" value="ECO:0007669"/>
    <property type="project" value="UniProtKB-SubCell"/>
</dbReference>
<evidence type="ECO:0000256" key="10">
    <source>
        <dbReference type="ARBA" id="ARBA00043675"/>
    </source>
</evidence>
<evidence type="ECO:0000256" key="5">
    <source>
        <dbReference type="ARBA" id="ARBA00023157"/>
    </source>
</evidence>
<evidence type="ECO:0000256" key="4">
    <source>
        <dbReference type="ARBA" id="ARBA00022801"/>
    </source>
</evidence>
<dbReference type="EMBL" id="JANAWD010000566">
    <property type="protein sequence ID" value="KAJ3477764.1"/>
    <property type="molecule type" value="Genomic_DNA"/>
</dbReference>
<dbReference type="InterPro" id="IPR000560">
    <property type="entry name" value="His_Pase_clade-2"/>
</dbReference>
<keyword evidence="19" id="KW-1185">Reference proteome</keyword>
<dbReference type="PANTHER" id="PTHR20963:SF24">
    <property type="entry name" value="3-PHYTASE B"/>
    <property type="match status" value="1"/>
</dbReference>
<comment type="subunit">
    <text evidence="2">Monomer.</text>
</comment>
<reference evidence="18" key="1">
    <citation type="submission" date="2022-07" db="EMBL/GenBank/DDBJ databases">
        <title>Genome Sequence of Physisporinus lineatus.</title>
        <authorList>
            <person name="Buettner E."/>
        </authorList>
    </citation>
    <scope>NUCLEOTIDE SEQUENCE</scope>
    <source>
        <strain evidence="18">VT162</strain>
    </source>
</reference>
<evidence type="ECO:0000256" key="1">
    <source>
        <dbReference type="ARBA" id="ARBA00004613"/>
    </source>
</evidence>
<comment type="catalytic activity">
    <reaction evidence="11">
        <text>1D-myo-inositol 1,2,6-trisphosphate + H2O = 1D-myo-inositol 1,2-bisphosphate + phosphate</text>
        <dbReference type="Rhea" id="RHEA:77131"/>
        <dbReference type="ChEBI" id="CHEBI:15377"/>
        <dbReference type="ChEBI" id="CHEBI:43474"/>
        <dbReference type="ChEBI" id="CHEBI:195537"/>
        <dbReference type="ChEBI" id="CHEBI:195539"/>
    </reaction>
    <physiologicalReaction direction="left-to-right" evidence="11">
        <dbReference type="Rhea" id="RHEA:77132"/>
    </physiologicalReaction>
</comment>
<gene>
    <name evidence="18" type="ORF">NLI96_g10243</name>
</gene>
<keyword evidence="3" id="KW-0964">Secreted</keyword>
<evidence type="ECO:0000256" key="6">
    <source>
        <dbReference type="ARBA" id="ARBA00023180"/>
    </source>
</evidence>
<feature type="disulfide bond" evidence="16">
    <location>
        <begin position="102"/>
        <end position="420"/>
    </location>
</feature>
<feature type="disulfide bond" evidence="16">
    <location>
        <begin position="447"/>
        <end position="455"/>
    </location>
</feature>
<dbReference type="InterPro" id="IPR016274">
    <property type="entry name" value="Histidine_acid_Pase_euk"/>
</dbReference>
<evidence type="ECO:0000256" key="9">
    <source>
        <dbReference type="ARBA" id="ARBA00043670"/>
    </source>
</evidence>
<dbReference type="GO" id="GO:0003993">
    <property type="term" value="F:acid phosphatase activity"/>
    <property type="evidence" value="ECO:0007669"/>
    <property type="project" value="TreeGrafter"/>
</dbReference>
<dbReference type="Gene3D" id="3.40.50.1240">
    <property type="entry name" value="Phosphoglycerate mutase-like"/>
    <property type="match status" value="1"/>
</dbReference>
<evidence type="ECO:0000256" key="7">
    <source>
        <dbReference type="ARBA" id="ARBA00041857"/>
    </source>
</evidence>
<comment type="catalytic activity">
    <reaction evidence="9">
        <text>1D-myo-inositol 1,2,5,6-tetrakisphosphate + H2O = 1D-myo-inositol 1,2,6-trisphosphate + phosphate</text>
        <dbReference type="Rhea" id="RHEA:77119"/>
        <dbReference type="ChEBI" id="CHEBI:15377"/>
        <dbReference type="ChEBI" id="CHEBI:43474"/>
        <dbReference type="ChEBI" id="CHEBI:195535"/>
        <dbReference type="ChEBI" id="CHEBI:195537"/>
    </reaction>
    <physiologicalReaction direction="left-to-right" evidence="9">
        <dbReference type="Rhea" id="RHEA:77120"/>
    </physiologicalReaction>
</comment>
<keyword evidence="5 16" id="KW-1015">Disulfide bond</keyword>
<evidence type="ECO:0000256" key="13">
    <source>
        <dbReference type="ARBA" id="ARBA00043788"/>
    </source>
</evidence>
<comment type="subcellular location">
    <subcellularLocation>
        <location evidence="1">Secreted</location>
    </subcellularLocation>
</comment>
<keyword evidence="4" id="KW-0378">Hydrolase</keyword>
<dbReference type="CDD" id="cd07061">
    <property type="entry name" value="HP_HAP_like"/>
    <property type="match status" value="1"/>
</dbReference>
<dbReference type="PANTHER" id="PTHR20963">
    <property type="entry name" value="MULTIPLE INOSITOL POLYPHOSPHATE PHOSPHATASE-RELATED"/>
    <property type="match status" value="1"/>
</dbReference>
<sequence length="480" mass="54314">MPSRTKHIVLPIHVSQHYDAPATPHWHESGWRVGMRKHNLLKLSFLVVIALFFFSTSIHVRPRRVLNDSAPPLGLPKDVQTAWGQYSPYFPVGIYLPPPTECVIAQVNILQRHGARFPNSFDTYEQSIKKLLSVKKYEDTRLDFLKEYEYDLSSEKLTSFGAAQSFNAGEEAFKRYSHIVSEDNIPFVRATRKSRVIESATNWTVGFAAASQQQYNPFLDLAIPEDQNNTLNENCPNANDGTQQKDEWLSVFATPIAQRLEEAAPGSSLTNNDIFNLMAMCPFESIAKRRPSDFCGIFTKEEFREFEYHGDVEKYYKTGYGESLGPVQGAGYVNELIARITGQPVQDDTSHNYSLPFPSGRTIYTDFTHENLMIGVFSAMGLFNKSTTPLSTRRMDTDREWVASKMVPFSARMVVEKMTCGGVIGRGFEKDFVRILVNDAVQPLEFCGGGRIKMCTMDAFVRSQGYSRGPAGKDWRKCFN</sequence>
<evidence type="ECO:0000313" key="19">
    <source>
        <dbReference type="Proteomes" id="UP001212997"/>
    </source>
</evidence>
<evidence type="ECO:0000256" key="17">
    <source>
        <dbReference type="SAM" id="Phobius"/>
    </source>
</evidence>
<evidence type="ECO:0000256" key="11">
    <source>
        <dbReference type="ARBA" id="ARBA00043721"/>
    </source>
</evidence>
<feature type="disulfide bond" evidence="16">
    <location>
        <begin position="281"/>
        <end position="295"/>
    </location>
</feature>
<evidence type="ECO:0000256" key="16">
    <source>
        <dbReference type="PIRSR" id="PIRSR000894-2"/>
    </source>
</evidence>
<evidence type="ECO:0000313" key="18">
    <source>
        <dbReference type="EMBL" id="KAJ3477764.1"/>
    </source>
</evidence>
<dbReference type="InterPro" id="IPR029033">
    <property type="entry name" value="His_PPase_superfam"/>
</dbReference>
<dbReference type="GO" id="GO:0016158">
    <property type="term" value="F:inositol hexakisphosphate 3-phosphatase activity"/>
    <property type="evidence" value="ECO:0007669"/>
    <property type="project" value="UniProtKB-EC"/>
</dbReference>
<evidence type="ECO:0000256" key="8">
    <source>
        <dbReference type="ARBA" id="ARBA00042300"/>
    </source>
</evidence>
<dbReference type="PIRSF" id="PIRSF000894">
    <property type="entry name" value="Acid_phosphatase"/>
    <property type="match status" value="1"/>
</dbReference>
<name>A0AAD5UU15_9APHY</name>
<keyword evidence="17" id="KW-0472">Membrane</keyword>
<dbReference type="AlphaFoldDB" id="A0AAD5UU15"/>
<evidence type="ECO:0000256" key="14">
    <source>
        <dbReference type="ARBA" id="ARBA00044106"/>
    </source>
</evidence>
<keyword evidence="17" id="KW-0812">Transmembrane</keyword>
<evidence type="ECO:0000256" key="12">
    <source>
        <dbReference type="ARBA" id="ARBA00043748"/>
    </source>
</evidence>
<comment type="catalytic activity">
    <reaction evidence="12">
        <text>1D-myo-inositol 1,2,4,5,6-pentakisphosphate + H2O = 1D-myo-inositol 1,2,5,6-tetrakisphosphate + phosphate</text>
        <dbReference type="Rhea" id="RHEA:77115"/>
        <dbReference type="ChEBI" id="CHEBI:15377"/>
        <dbReference type="ChEBI" id="CHEBI:43474"/>
        <dbReference type="ChEBI" id="CHEBI:57798"/>
        <dbReference type="ChEBI" id="CHEBI:195535"/>
    </reaction>
    <physiologicalReaction direction="left-to-right" evidence="12">
        <dbReference type="Rhea" id="RHEA:77116"/>
    </physiologicalReaction>
</comment>
<comment type="catalytic activity">
    <reaction evidence="10">
        <text>1D-myo-inositol 1,2-bisphosphate + H2O = 1D-myo-inositol 2-phosphate + phosphate</text>
        <dbReference type="Rhea" id="RHEA:77135"/>
        <dbReference type="ChEBI" id="CHEBI:15377"/>
        <dbReference type="ChEBI" id="CHEBI:43474"/>
        <dbReference type="ChEBI" id="CHEBI:84142"/>
        <dbReference type="ChEBI" id="CHEBI:195539"/>
    </reaction>
    <physiologicalReaction direction="left-to-right" evidence="10">
        <dbReference type="Rhea" id="RHEA:77136"/>
    </physiologicalReaction>
</comment>
<comment type="catalytic activity">
    <reaction evidence="13">
        <text>1D-myo-inositol hexakisphosphate + H2O = 1D-myo-inositol 1,2,4,5,6-pentakisphosphate + phosphate</text>
        <dbReference type="Rhea" id="RHEA:16989"/>
        <dbReference type="ChEBI" id="CHEBI:15377"/>
        <dbReference type="ChEBI" id="CHEBI:43474"/>
        <dbReference type="ChEBI" id="CHEBI:57798"/>
        <dbReference type="ChEBI" id="CHEBI:58130"/>
        <dbReference type="EC" id="3.1.3.8"/>
    </reaction>
    <physiologicalReaction direction="left-to-right" evidence="13">
        <dbReference type="Rhea" id="RHEA:16990"/>
    </physiologicalReaction>
</comment>
<keyword evidence="17" id="KW-1133">Transmembrane helix</keyword>
<dbReference type="Pfam" id="PF00328">
    <property type="entry name" value="His_Phos_2"/>
    <property type="match status" value="1"/>
</dbReference>
<dbReference type="PROSITE" id="PS00616">
    <property type="entry name" value="HIS_ACID_PHOSPHAT_1"/>
    <property type="match status" value="1"/>
</dbReference>
<dbReference type="Proteomes" id="UP001212997">
    <property type="component" value="Unassembled WGS sequence"/>
</dbReference>